<dbReference type="EMBL" id="LN723286">
    <property type="protein sequence ID" value="CEP10160.1"/>
    <property type="molecule type" value="Genomic_DNA"/>
</dbReference>
<proteinExistence type="predicted"/>
<organism evidence="2 3">
    <name type="scientific">Parasitella parasitica</name>
    <dbReference type="NCBI Taxonomy" id="35722"/>
    <lineage>
        <taxon>Eukaryota</taxon>
        <taxon>Fungi</taxon>
        <taxon>Fungi incertae sedis</taxon>
        <taxon>Mucoromycota</taxon>
        <taxon>Mucoromycotina</taxon>
        <taxon>Mucoromycetes</taxon>
        <taxon>Mucorales</taxon>
        <taxon>Mucorineae</taxon>
        <taxon>Mucoraceae</taxon>
        <taxon>Parasitella</taxon>
    </lineage>
</organism>
<dbReference type="AlphaFoldDB" id="A0A0B7N3R0"/>
<evidence type="ECO:0000313" key="3">
    <source>
        <dbReference type="Proteomes" id="UP000054107"/>
    </source>
</evidence>
<feature type="region of interest" description="Disordered" evidence="1">
    <location>
        <begin position="51"/>
        <end position="85"/>
    </location>
</feature>
<sequence>MLRVYSVLYIERLWNSDDTVSQNKHLIHSSNSSTHSQIIVTDAYASREIEANEHEQERGVHQENPQEARLQEQEPLADTGADTDAAAAAASAAAASVASQTAANNTTVEETEMLGDKINDESTMLVDSAVPQQRQNEYIINSLAIDTNNLQDFSAAAAAQAKAQAEAMSITEELTTTPAAVTEKSADLPTSISSSSSILPPLTPSSVHSIGASGAEVPEKPRTTSLIRRETQKLNDKRKSFTKKMKRVLTVKSDSKRNSV</sequence>
<feature type="compositionally biased region" description="Basic and acidic residues" evidence="1">
    <location>
        <begin position="51"/>
        <end position="72"/>
    </location>
</feature>
<gene>
    <name evidence="2" type="primary">PARPA_03796.1 scaffold 9785</name>
</gene>
<feature type="compositionally biased region" description="Basic residues" evidence="1">
    <location>
        <begin position="240"/>
        <end position="249"/>
    </location>
</feature>
<evidence type="ECO:0000256" key="1">
    <source>
        <dbReference type="SAM" id="MobiDB-lite"/>
    </source>
</evidence>
<keyword evidence="3" id="KW-1185">Reference proteome</keyword>
<accession>A0A0B7N3R0</accession>
<feature type="region of interest" description="Disordered" evidence="1">
    <location>
        <begin position="178"/>
        <end position="260"/>
    </location>
</feature>
<feature type="compositionally biased region" description="Basic and acidic residues" evidence="1">
    <location>
        <begin position="217"/>
        <end position="239"/>
    </location>
</feature>
<feature type="compositionally biased region" description="Low complexity" evidence="1">
    <location>
        <begin position="188"/>
        <end position="206"/>
    </location>
</feature>
<protein>
    <submittedName>
        <fullName evidence="2">Uncharacterized protein</fullName>
    </submittedName>
</protein>
<name>A0A0B7N3R0_9FUNG</name>
<reference evidence="2 3" key="1">
    <citation type="submission" date="2014-09" db="EMBL/GenBank/DDBJ databases">
        <authorList>
            <person name="Ellenberger Sabrina"/>
        </authorList>
    </citation>
    <scope>NUCLEOTIDE SEQUENCE [LARGE SCALE GENOMIC DNA]</scope>
    <source>
        <strain evidence="2 3">CBS 412.66</strain>
    </source>
</reference>
<dbReference type="OrthoDB" id="2288752at2759"/>
<dbReference type="Proteomes" id="UP000054107">
    <property type="component" value="Unassembled WGS sequence"/>
</dbReference>
<evidence type="ECO:0000313" key="2">
    <source>
        <dbReference type="EMBL" id="CEP10160.1"/>
    </source>
</evidence>